<reference evidence="2" key="1">
    <citation type="journal article" date="2019" name="Int. J. Syst. Evol. Microbiol.">
        <title>The Global Catalogue of Microorganisms (GCM) 10K type strain sequencing project: providing services to taxonomists for standard genome sequencing and annotation.</title>
        <authorList>
            <consortium name="The Broad Institute Genomics Platform"/>
            <consortium name="The Broad Institute Genome Sequencing Center for Infectious Disease"/>
            <person name="Wu L."/>
            <person name="Ma J."/>
        </authorList>
    </citation>
    <scope>NUCLEOTIDE SEQUENCE [LARGE SCALE GENOMIC DNA]</scope>
    <source>
        <strain evidence="2">JCM 4505</strain>
    </source>
</reference>
<sequence>MTHETGTPEGSVSAVSASIRIMKGSDDLLAGLDDIDWAALGHAYGSAEDVPGQLRTVCGLDEEARESAFRSLFGNIFHQGTRYSASPYAVPFLTRIAVAGPAGARADALLLLTRLAVDWHDEYDLPLGIDTAAWRAAAVSPEENLRWYDEQIAAETDEKRLKNLCEGRAYCAAGHPVDAREGALRSYDAVRAQLPFLLELLDDQDAEIRTKTAYLLGWFPEEANTTLLPLLARLDGERDPVCVATVLVSVGLITDHDPDGRLQYYLDDEHPLPRWAAATALTRLLVAHPATAPGLPPAERIAAELAAFGAGPAPETVTAHHSGDLRSYTVRSLLHLMDAAEDPDGVLLEIVRALPRIEEAGVVPHPLAARTENLLEALFDPADAVPVFAELSPGRRELLRVLAELLTAADFQPLPFGSGLHARFTQYGLPGTRPALRAYVGLSTEGEDPSAPLPDPWAPFRNH</sequence>
<dbReference type="InterPro" id="IPR016024">
    <property type="entry name" value="ARM-type_fold"/>
</dbReference>
<proteinExistence type="predicted"/>
<evidence type="ECO:0000313" key="2">
    <source>
        <dbReference type="Proteomes" id="UP001501867"/>
    </source>
</evidence>
<dbReference type="SUPFAM" id="SSF48371">
    <property type="entry name" value="ARM repeat"/>
    <property type="match status" value="1"/>
</dbReference>
<dbReference type="Proteomes" id="UP001501867">
    <property type="component" value="Unassembled WGS sequence"/>
</dbReference>
<protein>
    <recommendedName>
        <fullName evidence="3">HEAT repeat domain-containing protein</fullName>
    </recommendedName>
</protein>
<evidence type="ECO:0008006" key="3">
    <source>
        <dbReference type="Google" id="ProtNLM"/>
    </source>
</evidence>
<dbReference type="InterPro" id="IPR011989">
    <property type="entry name" value="ARM-like"/>
</dbReference>
<accession>A0ABP3ER94</accession>
<dbReference type="EMBL" id="BAAABV010000009">
    <property type="protein sequence ID" value="GAA0275055.1"/>
    <property type="molecule type" value="Genomic_DNA"/>
</dbReference>
<comment type="caution">
    <text evidence="1">The sequence shown here is derived from an EMBL/GenBank/DDBJ whole genome shotgun (WGS) entry which is preliminary data.</text>
</comment>
<organism evidence="1 2">
    <name type="scientific">Streptomyces polychromogenes</name>
    <dbReference type="NCBI Taxonomy" id="67342"/>
    <lineage>
        <taxon>Bacteria</taxon>
        <taxon>Bacillati</taxon>
        <taxon>Actinomycetota</taxon>
        <taxon>Actinomycetes</taxon>
        <taxon>Kitasatosporales</taxon>
        <taxon>Streptomycetaceae</taxon>
        <taxon>Streptomyces</taxon>
    </lineage>
</organism>
<name>A0ABP3ER94_9ACTN</name>
<keyword evidence="2" id="KW-1185">Reference proteome</keyword>
<evidence type="ECO:0000313" key="1">
    <source>
        <dbReference type="EMBL" id="GAA0275055.1"/>
    </source>
</evidence>
<dbReference type="Gene3D" id="1.25.10.10">
    <property type="entry name" value="Leucine-rich Repeat Variant"/>
    <property type="match status" value="1"/>
</dbReference>
<gene>
    <name evidence="1" type="ORF">GCM10010302_10880</name>
</gene>